<sequence>MCILTRFLSAAISWTATVGEDDLRDSPIRITLRPEHLQGLEVSMACRSAIASPQNSIRHEIAITMLCPKWVIRFNEKFGWLESKKVEKESTITSEKKVGG</sequence>
<proteinExistence type="predicted"/>
<dbReference type="EMBL" id="ML978067">
    <property type="protein sequence ID" value="KAF2019531.1"/>
    <property type="molecule type" value="Genomic_DNA"/>
</dbReference>
<dbReference type="RefSeq" id="XP_033387870.1">
    <property type="nucleotide sequence ID" value="XM_033527143.1"/>
</dbReference>
<name>A0A6A5Y3T8_9PLEO</name>
<keyword evidence="1" id="KW-0732">Signal</keyword>
<organism evidence="2 3">
    <name type="scientific">Aaosphaeria arxii CBS 175.79</name>
    <dbReference type="NCBI Taxonomy" id="1450172"/>
    <lineage>
        <taxon>Eukaryota</taxon>
        <taxon>Fungi</taxon>
        <taxon>Dikarya</taxon>
        <taxon>Ascomycota</taxon>
        <taxon>Pezizomycotina</taxon>
        <taxon>Dothideomycetes</taxon>
        <taxon>Pleosporomycetidae</taxon>
        <taxon>Pleosporales</taxon>
        <taxon>Pleosporales incertae sedis</taxon>
        <taxon>Aaosphaeria</taxon>
    </lineage>
</organism>
<evidence type="ECO:0000313" key="2">
    <source>
        <dbReference type="EMBL" id="KAF2019531.1"/>
    </source>
</evidence>
<dbReference type="GeneID" id="54284540"/>
<accession>A0A6A5Y3T8</accession>
<evidence type="ECO:0000256" key="1">
    <source>
        <dbReference type="SAM" id="SignalP"/>
    </source>
</evidence>
<dbReference type="AlphaFoldDB" id="A0A6A5Y3T8"/>
<keyword evidence="3" id="KW-1185">Reference proteome</keyword>
<evidence type="ECO:0000313" key="3">
    <source>
        <dbReference type="Proteomes" id="UP000799778"/>
    </source>
</evidence>
<feature type="chain" id="PRO_5025381174" evidence="1">
    <location>
        <begin position="20"/>
        <end position="100"/>
    </location>
</feature>
<reference evidence="2" key="1">
    <citation type="journal article" date="2020" name="Stud. Mycol.">
        <title>101 Dothideomycetes genomes: a test case for predicting lifestyles and emergence of pathogens.</title>
        <authorList>
            <person name="Haridas S."/>
            <person name="Albert R."/>
            <person name="Binder M."/>
            <person name="Bloem J."/>
            <person name="Labutti K."/>
            <person name="Salamov A."/>
            <person name="Andreopoulos B."/>
            <person name="Baker S."/>
            <person name="Barry K."/>
            <person name="Bills G."/>
            <person name="Bluhm B."/>
            <person name="Cannon C."/>
            <person name="Castanera R."/>
            <person name="Culley D."/>
            <person name="Daum C."/>
            <person name="Ezra D."/>
            <person name="Gonzalez J."/>
            <person name="Henrissat B."/>
            <person name="Kuo A."/>
            <person name="Liang C."/>
            <person name="Lipzen A."/>
            <person name="Lutzoni F."/>
            <person name="Magnuson J."/>
            <person name="Mondo S."/>
            <person name="Nolan M."/>
            <person name="Ohm R."/>
            <person name="Pangilinan J."/>
            <person name="Park H.-J."/>
            <person name="Ramirez L."/>
            <person name="Alfaro M."/>
            <person name="Sun H."/>
            <person name="Tritt A."/>
            <person name="Yoshinaga Y."/>
            <person name="Zwiers L.-H."/>
            <person name="Turgeon B."/>
            <person name="Goodwin S."/>
            <person name="Spatafora J."/>
            <person name="Crous P."/>
            <person name="Grigoriev I."/>
        </authorList>
    </citation>
    <scope>NUCLEOTIDE SEQUENCE</scope>
    <source>
        <strain evidence="2">CBS 175.79</strain>
    </source>
</reference>
<protein>
    <submittedName>
        <fullName evidence="2">Uncharacterized protein</fullName>
    </submittedName>
</protein>
<feature type="signal peptide" evidence="1">
    <location>
        <begin position="1"/>
        <end position="19"/>
    </location>
</feature>
<gene>
    <name evidence="2" type="ORF">BU24DRAFT_419130</name>
</gene>
<dbReference type="Proteomes" id="UP000799778">
    <property type="component" value="Unassembled WGS sequence"/>
</dbReference>